<accession>A0ABD4KTN7</accession>
<sequence length="228" mass="25938">MAAIQQATPQSEKILIEPTVEFFKKQFGKPDLEKTKKGNPLRAKLIIIENDDIDQNKDSVLSSVYLLIQPSHCISYIPFKLDTPARSENIHDYLYEDLKNQNNQRYKPSTYSVYATKQDYQILIELVISGEHSITYQAIIEEAKGTINPFTGERTFNHSVLWDSYRPNGKYTIVSSGKLMDCIIPFSAPNGGRDKASIEKALTKIHSTLSLCDFEPKVFIQRHGAHKL</sequence>
<dbReference type="Proteomes" id="UP000722957">
    <property type="component" value="Unassembled WGS sequence"/>
</dbReference>
<evidence type="ECO:0000313" key="2">
    <source>
        <dbReference type="Proteomes" id="UP000722957"/>
    </source>
</evidence>
<reference evidence="1 2" key="1">
    <citation type="journal article" date="2021" name="PeerJ">
        <title>Analysis of 44 Vibrio anguillarum genomes reveals high genetic diversity.</title>
        <authorList>
            <person name="Hansen M.J."/>
            <person name="Dalsgaard I."/>
        </authorList>
    </citation>
    <scope>NUCLEOTIDE SEQUENCE [LARGE SCALE GENOMIC DNA]</scope>
    <source>
        <strain evidence="1 2">17-16730-2A</strain>
    </source>
</reference>
<protein>
    <submittedName>
        <fullName evidence="1">Uncharacterized protein</fullName>
    </submittedName>
</protein>
<comment type="caution">
    <text evidence="1">The sequence shown here is derived from an EMBL/GenBank/DDBJ whole genome shotgun (WGS) entry which is preliminary data.</text>
</comment>
<dbReference type="AlphaFoldDB" id="A0ABD4KTN7"/>
<organism evidence="1 2">
    <name type="scientific">Vibrio anguillarum</name>
    <name type="common">Listonella anguillarum</name>
    <dbReference type="NCBI Taxonomy" id="55601"/>
    <lineage>
        <taxon>Bacteria</taxon>
        <taxon>Pseudomonadati</taxon>
        <taxon>Pseudomonadota</taxon>
        <taxon>Gammaproteobacteria</taxon>
        <taxon>Vibrionales</taxon>
        <taxon>Vibrionaceae</taxon>
        <taxon>Vibrio</taxon>
    </lineage>
</organism>
<feature type="non-terminal residue" evidence="1">
    <location>
        <position position="228"/>
    </location>
</feature>
<name>A0ABD4KTN7_VIBAN</name>
<gene>
    <name evidence="1" type="ORF">EAY07_23460</name>
</gene>
<evidence type="ECO:0000313" key="1">
    <source>
        <dbReference type="EMBL" id="MBF4274908.1"/>
    </source>
</evidence>
<dbReference type="EMBL" id="RDOM01000671">
    <property type="protein sequence ID" value="MBF4274908.1"/>
    <property type="molecule type" value="Genomic_DNA"/>
</dbReference>
<proteinExistence type="predicted"/>